<dbReference type="InterPro" id="IPR050309">
    <property type="entry name" value="Type-B_Carboxylest/Lipase"/>
</dbReference>
<gene>
    <name evidence="5" type="ORF">AJ85_17635</name>
</gene>
<evidence type="ECO:0000256" key="1">
    <source>
        <dbReference type="ARBA" id="ARBA00005964"/>
    </source>
</evidence>
<organism evidence="5 6">
    <name type="scientific">Alkalihalobacillus alcalophilus ATCC 27647 = CGMCC 1.3604</name>
    <dbReference type="NCBI Taxonomy" id="1218173"/>
    <lineage>
        <taxon>Bacteria</taxon>
        <taxon>Bacillati</taxon>
        <taxon>Bacillota</taxon>
        <taxon>Bacilli</taxon>
        <taxon>Bacillales</taxon>
        <taxon>Bacillaceae</taxon>
        <taxon>Alkalihalobacillus</taxon>
    </lineage>
</organism>
<protein>
    <recommendedName>
        <fullName evidence="3">Carboxylic ester hydrolase</fullName>
        <ecNumber evidence="3">3.1.1.-</ecNumber>
    </recommendedName>
</protein>
<dbReference type="InterPro" id="IPR019826">
    <property type="entry name" value="Carboxylesterase_B_AS"/>
</dbReference>
<dbReference type="RefSeq" id="WP_003323210.1">
    <property type="nucleotide sequence ID" value="NZ_ALPT02000074.1"/>
</dbReference>
<dbReference type="Pfam" id="PF00135">
    <property type="entry name" value="COesterase"/>
    <property type="match status" value="1"/>
</dbReference>
<evidence type="ECO:0000256" key="3">
    <source>
        <dbReference type="RuleBase" id="RU361235"/>
    </source>
</evidence>
<evidence type="ECO:0000256" key="2">
    <source>
        <dbReference type="ARBA" id="ARBA00022801"/>
    </source>
</evidence>
<proteinExistence type="inferred from homology"/>
<accession>A0A4S4JWC6</accession>
<dbReference type="EMBL" id="JALP01000229">
    <property type="protein sequence ID" value="THG89461.1"/>
    <property type="molecule type" value="Genomic_DNA"/>
</dbReference>
<dbReference type="Gene3D" id="3.40.50.1820">
    <property type="entry name" value="alpha/beta hydrolase"/>
    <property type="match status" value="1"/>
</dbReference>
<dbReference type="PANTHER" id="PTHR11559">
    <property type="entry name" value="CARBOXYLESTERASE"/>
    <property type="match status" value="1"/>
</dbReference>
<dbReference type="InterPro" id="IPR002018">
    <property type="entry name" value="CarbesteraseB"/>
</dbReference>
<evidence type="ECO:0000259" key="4">
    <source>
        <dbReference type="Pfam" id="PF00135"/>
    </source>
</evidence>
<reference evidence="5 6" key="1">
    <citation type="submission" date="2014-01" db="EMBL/GenBank/DDBJ databases">
        <title>Draft genome sequencing of Bacillus alcalophilus CGMCC 1.3604.</title>
        <authorList>
            <person name="Yang J."/>
            <person name="Diao L."/>
            <person name="Yang S."/>
        </authorList>
    </citation>
    <scope>NUCLEOTIDE SEQUENCE [LARGE SCALE GENOMIC DNA]</scope>
    <source>
        <strain evidence="5 6">CGMCC 1.3604</strain>
    </source>
</reference>
<evidence type="ECO:0000313" key="6">
    <source>
        <dbReference type="Proteomes" id="UP000297014"/>
    </source>
</evidence>
<dbReference type="GO" id="GO:0016787">
    <property type="term" value="F:hydrolase activity"/>
    <property type="evidence" value="ECO:0007669"/>
    <property type="project" value="UniProtKB-KW"/>
</dbReference>
<comment type="similarity">
    <text evidence="1 3">Belongs to the type-B carboxylesterase/lipase family.</text>
</comment>
<feature type="domain" description="Carboxylesterase type B" evidence="4">
    <location>
        <begin position="3"/>
        <end position="465"/>
    </location>
</feature>
<comment type="caution">
    <text evidence="5">The sequence shown here is derived from an EMBL/GenBank/DDBJ whole genome shotgun (WGS) entry which is preliminary data.</text>
</comment>
<dbReference type="PROSITE" id="PS00122">
    <property type="entry name" value="CARBOXYLESTERASE_B_1"/>
    <property type="match status" value="1"/>
</dbReference>
<dbReference type="PROSITE" id="PS00941">
    <property type="entry name" value="CARBOXYLESTERASE_B_2"/>
    <property type="match status" value="1"/>
</dbReference>
<dbReference type="InterPro" id="IPR019819">
    <property type="entry name" value="Carboxylesterase_B_CS"/>
</dbReference>
<dbReference type="EC" id="3.1.1.-" evidence="3"/>
<name>A0A4S4JWC6_ALKAL</name>
<dbReference type="SUPFAM" id="SSF53474">
    <property type="entry name" value="alpha/beta-Hydrolases"/>
    <property type="match status" value="1"/>
</dbReference>
<dbReference type="ESTHER" id="bacao-j8t910">
    <property type="family name" value="Carb_B_Bacteria"/>
</dbReference>
<dbReference type="InterPro" id="IPR029058">
    <property type="entry name" value="AB_hydrolase_fold"/>
</dbReference>
<dbReference type="Proteomes" id="UP000297014">
    <property type="component" value="Unassembled WGS sequence"/>
</dbReference>
<evidence type="ECO:0000313" key="5">
    <source>
        <dbReference type="EMBL" id="THG89461.1"/>
    </source>
</evidence>
<keyword evidence="2 3" id="KW-0378">Hydrolase</keyword>
<sequence>MKDVIVTTKSGKICGAEYEDYAEWKGIPYAEAPIGSLRFQAPKPIKPWLEVKETKAFGPNAMQNHTRLMEALGATTQKMSEDCLYLNIYAPTKNKRAKCPVLFWIHGGAFLYGSGNDYNGATFAKNGDVVVVTINYRLGVFGFLCLEEAKKSYKDSGNAGILDQLCALKWVKENIEAFGGDPNNITISGQSAGAMSVATLMAMPEAKGYYHKAILQSGAGRVAIEKERAKKVTNKLLKKIEVEDHSDLTTLPAEKLLEASTEVKMLELCPVIDGIHLFGLPEIEMNKYVHKDMPVLIGTTRDEWQIFNLKDERWNNPNLDSMKHVLKEASGREFTPFARVMTTFPNLSRKLYVNLATWVIFTFPAIRFADRLLENTSRIWMYRFDREHSHRKEWKASHGIEVAYVWFNQKNVAEEDRRIAEHMHQAWIQFVHDGNLKSVNEINWPAYTMEKRETFKFDVDLEVIKQPQKVMYSLHKRLEKVEPAPIQDYS</sequence>
<dbReference type="AlphaFoldDB" id="A0A4S4JWC6"/>